<keyword evidence="1" id="KW-0805">Transcription regulation</keyword>
<dbReference type="InterPro" id="IPR009057">
    <property type="entry name" value="Homeodomain-like_sf"/>
</dbReference>
<dbReference type="InterPro" id="IPR050204">
    <property type="entry name" value="AraC_XylS_family_regulators"/>
</dbReference>
<sequence>MARKGERADDARTGVNAAISRPPDGVSTWERTEIRQIEDLGDAIKDAGFEAIQMPPHPVKGSIVFREQDDIRFSCGRIFGHVCISGALPENRISLAVGLRIAPGSRLWHQEIHTGVLVVLRPGDRQQALFLPGTLYAAVTMPQDRLMEVAAEFGLSIDERAIRETGFRNPVCPTPNADALCRAMDDIHDGALQARGVEERLLGHLAHQVSRNTAPLVRPDHQRGHTRIVSRACCFIDTQFDKPLTVDDVADAAMTSRRTLYRAFREVMGQPPHVYLRTMRLHRMRQTLLRASDGRMSVTRAATISGLDQFGRVSGSYRDLFGELPSQTLAGALRLQSAEAD</sequence>
<dbReference type="SUPFAM" id="SSF46689">
    <property type="entry name" value="Homeodomain-like"/>
    <property type="match status" value="1"/>
</dbReference>
<dbReference type="GO" id="GO:0003700">
    <property type="term" value="F:DNA-binding transcription factor activity"/>
    <property type="evidence" value="ECO:0007669"/>
    <property type="project" value="InterPro"/>
</dbReference>
<name>A0A239F478_9RHOB</name>
<feature type="domain" description="HTH araC/xylS-type" evidence="5">
    <location>
        <begin position="230"/>
        <end position="331"/>
    </location>
</feature>
<dbReference type="PROSITE" id="PS01124">
    <property type="entry name" value="HTH_ARAC_FAMILY_2"/>
    <property type="match status" value="1"/>
</dbReference>
<keyword evidence="2" id="KW-0238">DNA-binding</keyword>
<accession>A0A239F478</accession>
<reference evidence="6 7" key="1">
    <citation type="submission" date="2017-06" db="EMBL/GenBank/DDBJ databases">
        <authorList>
            <person name="Kim H.J."/>
            <person name="Triplett B.A."/>
        </authorList>
    </citation>
    <scope>NUCLEOTIDE SEQUENCE [LARGE SCALE GENOMIC DNA]</scope>
    <source>
        <strain evidence="6 7">DSM 29339</strain>
    </source>
</reference>
<evidence type="ECO:0000313" key="7">
    <source>
        <dbReference type="Proteomes" id="UP000198426"/>
    </source>
</evidence>
<dbReference type="EMBL" id="FZOY01000002">
    <property type="protein sequence ID" value="SNS51063.1"/>
    <property type="molecule type" value="Genomic_DNA"/>
</dbReference>
<feature type="compositionally biased region" description="Basic and acidic residues" evidence="4">
    <location>
        <begin position="1"/>
        <end position="12"/>
    </location>
</feature>
<evidence type="ECO:0000259" key="5">
    <source>
        <dbReference type="PROSITE" id="PS01124"/>
    </source>
</evidence>
<dbReference type="SMART" id="SM00342">
    <property type="entry name" value="HTH_ARAC"/>
    <property type="match status" value="1"/>
</dbReference>
<proteinExistence type="predicted"/>
<evidence type="ECO:0000313" key="6">
    <source>
        <dbReference type="EMBL" id="SNS51063.1"/>
    </source>
</evidence>
<organism evidence="6 7">
    <name type="scientific">Tropicimonas sediminicola</name>
    <dbReference type="NCBI Taxonomy" id="1031541"/>
    <lineage>
        <taxon>Bacteria</taxon>
        <taxon>Pseudomonadati</taxon>
        <taxon>Pseudomonadota</taxon>
        <taxon>Alphaproteobacteria</taxon>
        <taxon>Rhodobacterales</taxon>
        <taxon>Roseobacteraceae</taxon>
        <taxon>Tropicimonas</taxon>
    </lineage>
</organism>
<dbReference type="GO" id="GO:0043565">
    <property type="term" value="F:sequence-specific DNA binding"/>
    <property type="evidence" value="ECO:0007669"/>
    <property type="project" value="InterPro"/>
</dbReference>
<dbReference type="PANTHER" id="PTHR46796:SF12">
    <property type="entry name" value="HTH-TYPE DNA-BINDING TRANSCRIPTIONAL ACTIVATOR EUTR"/>
    <property type="match status" value="1"/>
</dbReference>
<dbReference type="AlphaFoldDB" id="A0A239F478"/>
<dbReference type="Pfam" id="PF12833">
    <property type="entry name" value="HTH_18"/>
    <property type="match status" value="1"/>
</dbReference>
<evidence type="ECO:0000256" key="2">
    <source>
        <dbReference type="ARBA" id="ARBA00023125"/>
    </source>
</evidence>
<feature type="region of interest" description="Disordered" evidence="4">
    <location>
        <begin position="1"/>
        <end position="25"/>
    </location>
</feature>
<dbReference type="PANTHER" id="PTHR46796">
    <property type="entry name" value="HTH-TYPE TRANSCRIPTIONAL ACTIVATOR RHAS-RELATED"/>
    <property type="match status" value="1"/>
</dbReference>
<dbReference type="InterPro" id="IPR018060">
    <property type="entry name" value="HTH_AraC"/>
</dbReference>
<dbReference type="Proteomes" id="UP000198426">
    <property type="component" value="Unassembled WGS sequence"/>
</dbReference>
<gene>
    <name evidence="6" type="ORF">SAMN05421757_102461</name>
</gene>
<dbReference type="Gene3D" id="1.10.10.60">
    <property type="entry name" value="Homeodomain-like"/>
    <property type="match status" value="1"/>
</dbReference>
<protein>
    <submittedName>
        <fullName evidence="6">Transcriptional regulator, AraC family</fullName>
    </submittedName>
</protein>
<evidence type="ECO:0000256" key="4">
    <source>
        <dbReference type="SAM" id="MobiDB-lite"/>
    </source>
</evidence>
<evidence type="ECO:0000256" key="1">
    <source>
        <dbReference type="ARBA" id="ARBA00023015"/>
    </source>
</evidence>
<keyword evidence="7" id="KW-1185">Reference proteome</keyword>
<keyword evidence="3" id="KW-0804">Transcription</keyword>
<evidence type="ECO:0000256" key="3">
    <source>
        <dbReference type="ARBA" id="ARBA00023163"/>
    </source>
</evidence>